<keyword evidence="5" id="KW-0926">Vacuole</keyword>
<evidence type="ECO:0000256" key="14">
    <source>
        <dbReference type="ARBA" id="ARBA00023180"/>
    </source>
</evidence>
<evidence type="ECO:0000256" key="2">
    <source>
        <dbReference type="ARBA" id="ARBA00003273"/>
    </source>
</evidence>
<dbReference type="GO" id="GO:0008235">
    <property type="term" value="F:metalloexopeptidase activity"/>
    <property type="evidence" value="ECO:0007669"/>
    <property type="project" value="InterPro"/>
</dbReference>
<evidence type="ECO:0000256" key="16">
    <source>
        <dbReference type="SAM" id="Phobius"/>
    </source>
</evidence>
<evidence type="ECO:0000313" key="20">
    <source>
        <dbReference type="EMBL" id="EIW82238.1"/>
    </source>
</evidence>
<sequence length="964" mass="104848">MTVMDGVRAVFAFRTIPTTVLLVLVYLAVFISVFETDDLPVVPSVQHQNGLNFDQAWADLHEIAARPHPYNSHANDLVRTFILDRVSNIAKGHRHVTVIDDLSSSATWTSGLFSSKPYAVYHEGRNVLVKIDGTESDGSDQSGVLFSAHFDSVSTAPGATDDGMGVATLLQLVAYFAANRPRRTVVFNINNGEEDGLNGAYAYMNHPWSNLTDVFINLEGAAAGGRPLLFRTTDNAPVDVWSADHTTHVHANIVSSDVFNGGSIRSDTDYSVYKHAMEGLDFAFYRGRARYHTKHDSIIGIAGGGRALWAMMEATLGAGVTLAGTGDEGMSQGVGPGAHTQQDKHTYFELFGAALVNFRNETLFTINVVLLVVGPIFLLALVYSESIVEMGRHLRHGRQLSEDVGGDRPIMERIVVPLRRWARGFWRWAKFWAALVIGAGLQVLLVVGYVILNPFAVHSHPIFVFVSMLSLAYLTTVLTISAPLTKALPIEQQKLSMLLQTYVFSWILLVGGTVRLRQNGAGGIYLLATWNAAALLASILGVAEALTYTHAEGAGGTRYVRGVRYDAVSTSVEDAGGSDRSARSPTRTLGEGTLVETAPTEITPLIQQRQIKTGAGERQTGGEDDTGTIGWWILQMLVLVPLPVILMVHVAIILMYSMNQILTDGLPPYTVYAPIATFALFIVLPIAPFSMAIHRSLTVLVFLVLVASTAYTWAVFPFNYLDPLKVYFSQSVDIVHSGAIVTTSLLGPSGWLSEKIVPELPSAHGRNVSCKPAGDKLGLDVCEWEVDAGGRYAPYPGSSASADEGENEPWVSWTATRIEAPGSGVEAGARFNIKGRNSRGCILYFDNHTLTSLSVNGEKAMTMTREQGVRQARVWNRNFGGESEVIVGWAEPDLNTTEDEDGESEKVTGRVECQWDEYESGTVGGGDSGARIPALEEVLEFLPEWATVTKRWHGLVRASVPFSI</sequence>
<evidence type="ECO:0000256" key="8">
    <source>
        <dbReference type="ARBA" id="ARBA00022723"/>
    </source>
</evidence>
<keyword evidence="9 15" id="KW-0378">Hydrolase</keyword>
<evidence type="ECO:0000256" key="5">
    <source>
        <dbReference type="ARBA" id="ARBA00022554"/>
    </source>
</evidence>
<evidence type="ECO:0000256" key="6">
    <source>
        <dbReference type="ARBA" id="ARBA00022670"/>
    </source>
</evidence>
<keyword evidence="6 15" id="KW-0645">Protease</keyword>
<comment type="similarity">
    <text evidence="4 15">Belongs to the peptidase M28 family.</text>
</comment>
<dbReference type="Pfam" id="PF22251">
    <property type="entry name" value="PFF1_TM"/>
    <property type="match status" value="1"/>
</dbReference>
<proteinExistence type="inferred from homology"/>
<feature type="transmembrane region" description="Helical" evidence="16">
    <location>
        <begin position="363"/>
        <end position="383"/>
    </location>
</feature>
<feature type="transmembrane region" description="Helical" evidence="16">
    <location>
        <begin position="669"/>
        <end position="687"/>
    </location>
</feature>
<dbReference type="InterPro" id="IPR007484">
    <property type="entry name" value="Peptidase_M28"/>
</dbReference>
<dbReference type="GO" id="GO:0006508">
    <property type="term" value="P:proteolysis"/>
    <property type="evidence" value="ECO:0007669"/>
    <property type="project" value="UniProtKB-KW"/>
</dbReference>
<organism evidence="20 21">
    <name type="scientific">Coniophora puteana (strain RWD-64-598)</name>
    <name type="common">Brown rot fungus</name>
    <dbReference type="NCBI Taxonomy" id="741705"/>
    <lineage>
        <taxon>Eukaryota</taxon>
        <taxon>Fungi</taxon>
        <taxon>Dikarya</taxon>
        <taxon>Basidiomycota</taxon>
        <taxon>Agaricomycotina</taxon>
        <taxon>Agaricomycetes</taxon>
        <taxon>Agaricomycetidae</taxon>
        <taxon>Boletales</taxon>
        <taxon>Coniophorineae</taxon>
        <taxon>Coniophoraceae</taxon>
        <taxon>Coniophora</taxon>
    </lineage>
</organism>
<keyword evidence="21" id="KW-1185">Reference proteome</keyword>
<protein>
    <recommendedName>
        <fullName evidence="15">Peptide hydrolase</fullName>
        <ecNumber evidence="15">3.4.-.-</ecNumber>
    </recommendedName>
</protein>
<dbReference type="RefSeq" id="XP_007767398.1">
    <property type="nucleotide sequence ID" value="XM_007769208.1"/>
</dbReference>
<dbReference type="PANTHER" id="PTHR12147">
    <property type="entry name" value="METALLOPEPTIDASE M28 FAMILY MEMBER"/>
    <property type="match status" value="1"/>
</dbReference>
<evidence type="ECO:0000313" key="21">
    <source>
        <dbReference type="Proteomes" id="UP000053558"/>
    </source>
</evidence>
<feature type="transmembrane region" description="Helical" evidence="16">
    <location>
        <begin position="522"/>
        <end position="543"/>
    </location>
</feature>
<dbReference type="KEGG" id="cput:CONPUDRAFT_54548"/>
<comment type="cofactor">
    <cofactor evidence="1">
        <name>Zn(2+)</name>
        <dbReference type="ChEBI" id="CHEBI:29105"/>
    </cofactor>
</comment>
<feature type="transmembrane region" description="Helical" evidence="16">
    <location>
        <begin position="699"/>
        <end position="721"/>
    </location>
</feature>
<evidence type="ECO:0000256" key="13">
    <source>
        <dbReference type="ARBA" id="ARBA00023136"/>
    </source>
</evidence>
<dbReference type="AlphaFoldDB" id="A0A5M3MSU1"/>
<evidence type="ECO:0000259" key="18">
    <source>
        <dbReference type="Pfam" id="PF22250"/>
    </source>
</evidence>
<dbReference type="CDD" id="cd03875">
    <property type="entry name" value="M28_Fxna_like"/>
    <property type="match status" value="1"/>
</dbReference>
<feature type="transmembrane region" description="Helical" evidence="16">
    <location>
        <begin position="463"/>
        <end position="485"/>
    </location>
</feature>
<feature type="transmembrane region" description="Helical" evidence="16">
    <location>
        <begin position="497"/>
        <end position="516"/>
    </location>
</feature>
<dbReference type="Gene3D" id="3.40.630.10">
    <property type="entry name" value="Zn peptidases"/>
    <property type="match status" value="1"/>
</dbReference>
<keyword evidence="10 15" id="KW-0862">Zinc</keyword>
<reference evidence="21" key="1">
    <citation type="journal article" date="2012" name="Science">
        <title>The Paleozoic origin of enzymatic lignin decomposition reconstructed from 31 fungal genomes.</title>
        <authorList>
            <person name="Floudas D."/>
            <person name="Binder M."/>
            <person name="Riley R."/>
            <person name="Barry K."/>
            <person name="Blanchette R.A."/>
            <person name="Henrissat B."/>
            <person name="Martinez A.T."/>
            <person name="Otillar R."/>
            <person name="Spatafora J.W."/>
            <person name="Yadav J.S."/>
            <person name="Aerts A."/>
            <person name="Benoit I."/>
            <person name="Boyd A."/>
            <person name="Carlson A."/>
            <person name="Copeland A."/>
            <person name="Coutinho P.M."/>
            <person name="de Vries R.P."/>
            <person name="Ferreira P."/>
            <person name="Findley K."/>
            <person name="Foster B."/>
            <person name="Gaskell J."/>
            <person name="Glotzer D."/>
            <person name="Gorecki P."/>
            <person name="Heitman J."/>
            <person name="Hesse C."/>
            <person name="Hori C."/>
            <person name="Igarashi K."/>
            <person name="Jurgens J.A."/>
            <person name="Kallen N."/>
            <person name="Kersten P."/>
            <person name="Kohler A."/>
            <person name="Kuees U."/>
            <person name="Kumar T.K.A."/>
            <person name="Kuo A."/>
            <person name="LaButti K."/>
            <person name="Larrondo L.F."/>
            <person name="Lindquist E."/>
            <person name="Ling A."/>
            <person name="Lombard V."/>
            <person name="Lucas S."/>
            <person name="Lundell T."/>
            <person name="Martin R."/>
            <person name="McLaughlin D.J."/>
            <person name="Morgenstern I."/>
            <person name="Morin E."/>
            <person name="Murat C."/>
            <person name="Nagy L.G."/>
            <person name="Nolan M."/>
            <person name="Ohm R.A."/>
            <person name="Patyshakuliyeva A."/>
            <person name="Rokas A."/>
            <person name="Ruiz-Duenas F.J."/>
            <person name="Sabat G."/>
            <person name="Salamov A."/>
            <person name="Samejima M."/>
            <person name="Schmutz J."/>
            <person name="Slot J.C."/>
            <person name="St John F."/>
            <person name="Stenlid J."/>
            <person name="Sun H."/>
            <person name="Sun S."/>
            <person name="Syed K."/>
            <person name="Tsang A."/>
            <person name="Wiebenga A."/>
            <person name="Young D."/>
            <person name="Pisabarro A."/>
            <person name="Eastwood D.C."/>
            <person name="Martin F."/>
            <person name="Cullen D."/>
            <person name="Grigoriev I.V."/>
            <person name="Hibbett D.S."/>
        </authorList>
    </citation>
    <scope>NUCLEOTIDE SEQUENCE [LARGE SCALE GENOMIC DNA]</scope>
    <source>
        <strain evidence="21">RWD-64-598 SS2</strain>
    </source>
</reference>
<keyword evidence="14" id="KW-0325">Glycoprotein</keyword>
<keyword evidence="12" id="KW-0482">Metalloprotease</keyword>
<evidence type="ECO:0000256" key="10">
    <source>
        <dbReference type="ARBA" id="ARBA00022833"/>
    </source>
</evidence>
<comment type="function">
    <text evidence="2">May be involved in vacuolar sorting and osmoregulation.</text>
</comment>
<evidence type="ECO:0000256" key="3">
    <source>
        <dbReference type="ARBA" id="ARBA00004128"/>
    </source>
</evidence>
<evidence type="ECO:0000256" key="12">
    <source>
        <dbReference type="ARBA" id="ARBA00023049"/>
    </source>
</evidence>
<gene>
    <name evidence="20" type="ORF">CONPUDRAFT_54548</name>
</gene>
<evidence type="ECO:0000256" key="9">
    <source>
        <dbReference type="ARBA" id="ARBA00022801"/>
    </source>
</evidence>
<name>A0A5M3MSU1_CONPW</name>
<dbReference type="GeneID" id="19207673"/>
<accession>A0A5M3MSU1</accession>
<dbReference type="PANTHER" id="PTHR12147:SF58">
    <property type="entry name" value="VACUOLAR MEMBRANE PROTEASE"/>
    <property type="match status" value="1"/>
</dbReference>
<evidence type="ECO:0000259" key="19">
    <source>
        <dbReference type="Pfam" id="PF22251"/>
    </source>
</evidence>
<feature type="transmembrane region" description="Helical" evidence="16">
    <location>
        <begin position="636"/>
        <end position="657"/>
    </location>
</feature>
<dbReference type="InterPro" id="IPR053976">
    <property type="entry name" value="PFF1_TM"/>
</dbReference>
<evidence type="ECO:0000256" key="11">
    <source>
        <dbReference type="ARBA" id="ARBA00022989"/>
    </source>
</evidence>
<dbReference type="InterPro" id="IPR048024">
    <property type="entry name" value="Fxna-like_M28_dom"/>
</dbReference>
<dbReference type="Pfam" id="PF04389">
    <property type="entry name" value="Peptidase_M28"/>
    <property type="match status" value="1"/>
</dbReference>
<keyword evidence="7 16" id="KW-0812">Transmembrane</keyword>
<feature type="domain" description="Vacuolar membrane protease transmembrane" evidence="19">
    <location>
        <begin position="431"/>
        <end position="689"/>
    </location>
</feature>
<feature type="domain" description="Vacuolar membrane protease C-terminal" evidence="18">
    <location>
        <begin position="724"/>
        <end position="957"/>
    </location>
</feature>
<evidence type="ECO:0000256" key="1">
    <source>
        <dbReference type="ARBA" id="ARBA00001947"/>
    </source>
</evidence>
<dbReference type="Proteomes" id="UP000053558">
    <property type="component" value="Unassembled WGS sequence"/>
</dbReference>
<dbReference type="InterPro" id="IPR053975">
    <property type="entry name" value="PFF1_C"/>
</dbReference>
<feature type="domain" description="Peptidase M28" evidence="17">
    <location>
        <begin position="126"/>
        <end position="299"/>
    </location>
</feature>
<dbReference type="InterPro" id="IPR045175">
    <property type="entry name" value="M28_fam"/>
</dbReference>
<evidence type="ECO:0000256" key="4">
    <source>
        <dbReference type="ARBA" id="ARBA00010918"/>
    </source>
</evidence>
<keyword evidence="11 16" id="KW-1133">Transmembrane helix</keyword>
<comment type="caution">
    <text evidence="20">The sequence shown here is derived from an EMBL/GenBank/DDBJ whole genome shotgun (WGS) entry which is preliminary data.</text>
</comment>
<dbReference type="GO" id="GO:0005774">
    <property type="term" value="C:vacuolar membrane"/>
    <property type="evidence" value="ECO:0007669"/>
    <property type="project" value="UniProtKB-SubCell"/>
</dbReference>
<dbReference type="SUPFAM" id="SSF53187">
    <property type="entry name" value="Zn-dependent exopeptidases"/>
    <property type="match status" value="1"/>
</dbReference>
<feature type="transmembrane region" description="Helical" evidence="16">
    <location>
        <begin position="429"/>
        <end position="451"/>
    </location>
</feature>
<dbReference type="GO" id="GO:0046872">
    <property type="term" value="F:metal ion binding"/>
    <property type="evidence" value="ECO:0007669"/>
    <property type="project" value="UniProtKB-KW"/>
</dbReference>
<keyword evidence="13 16" id="KW-0472">Membrane</keyword>
<dbReference type="OMA" id="TPWPVTI"/>
<dbReference type="OrthoDB" id="76293at2759"/>
<evidence type="ECO:0000256" key="7">
    <source>
        <dbReference type="ARBA" id="ARBA00022692"/>
    </source>
</evidence>
<dbReference type="EMBL" id="JH711577">
    <property type="protein sequence ID" value="EIW82238.1"/>
    <property type="molecule type" value="Genomic_DNA"/>
</dbReference>
<keyword evidence="8 15" id="KW-0479">Metal-binding</keyword>
<evidence type="ECO:0000256" key="15">
    <source>
        <dbReference type="RuleBase" id="RU361240"/>
    </source>
</evidence>
<feature type="transmembrane region" description="Helical" evidence="16">
    <location>
        <begin position="12"/>
        <end position="34"/>
    </location>
</feature>
<comment type="subcellular location">
    <subcellularLocation>
        <location evidence="3">Vacuole membrane</location>
        <topology evidence="3">Multi-pass membrane protein</topology>
    </subcellularLocation>
</comment>
<dbReference type="EC" id="3.4.-.-" evidence="15"/>
<dbReference type="Pfam" id="PF22250">
    <property type="entry name" value="PFF1_C"/>
    <property type="match status" value="1"/>
</dbReference>
<evidence type="ECO:0000259" key="17">
    <source>
        <dbReference type="Pfam" id="PF04389"/>
    </source>
</evidence>